<name>A0A345UMI8_9BACT</name>
<evidence type="ECO:0000259" key="1">
    <source>
        <dbReference type="Pfam" id="PF00534"/>
    </source>
</evidence>
<dbReference type="SUPFAM" id="SSF53756">
    <property type="entry name" value="UDP-Glycosyltransferase/glycogen phosphorylase"/>
    <property type="match status" value="1"/>
</dbReference>
<dbReference type="GO" id="GO:0016757">
    <property type="term" value="F:glycosyltransferase activity"/>
    <property type="evidence" value="ECO:0007669"/>
    <property type="project" value="InterPro"/>
</dbReference>
<reference evidence="2 3" key="1">
    <citation type="submission" date="2018-03" db="EMBL/GenBank/DDBJ databases">
        <title>Phenotypic and genomic properties of Cyclonatronum proteinivorum gen. nov., sp. nov., a haloalkaliphilic bacteroidete from soda lakes possessing Na+-translocating rhodopsin.</title>
        <authorList>
            <person name="Toshchakov S.V."/>
            <person name="Korzhenkov A."/>
            <person name="Samarov N.I."/>
            <person name="Kublanov I.V."/>
            <person name="Muntyan M.S."/>
            <person name="Sorokin D.Y."/>
        </authorList>
    </citation>
    <scope>NUCLEOTIDE SEQUENCE [LARGE SCALE GENOMIC DNA]</scope>
    <source>
        <strain evidence="2 3">Omega</strain>
    </source>
</reference>
<dbReference type="InterPro" id="IPR050194">
    <property type="entry name" value="Glycosyltransferase_grp1"/>
</dbReference>
<dbReference type="OrthoDB" id="9790710at2"/>
<protein>
    <submittedName>
        <fullName evidence="2">Glycosyltransferase involved in cell wall bisynthesis</fullName>
    </submittedName>
</protein>
<proteinExistence type="predicted"/>
<dbReference type="PANTHER" id="PTHR45947">
    <property type="entry name" value="SULFOQUINOVOSYL TRANSFERASE SQD2"/>
    <property type="match status" value="1"/>
</dbReference>
<dbReference type="Pfam" id="PF00534">
    <property type="entry name" value="Glycos_transf_1"/>
    <property type="match status" value="1"/>
</dbReference>
<dbReference type="KEGG" id="cprv:CYPRO_2448"/>
<gene>
    <name evidence="2" type="ORF">CYPRO_2448</name>
</gene>
<evidence type="ECO:0000313" key="3">
    <source>
        <dbReference type="Proteomes" id="UP000254808"/>
    </source>
</evidence>
<dbReference type="EMBL" id="CP027806">
    <property type="protein sequence ID" value="AXJ01690.1"/>
    <property type="molecule type" value="Genomic_DNA"/>
</dbReference>
<organism evidence="2 3">
    <name type="scientific">Cyclonatronum proteinivorum</name>
    <dbReference type="NCBI Taxonomy" id="1457365"/>
    <lineage>
        <taxon>Bacteria</taxon>
        <taxon>Pseudomonadati</taxon>
        <taxon>Balneolota</taxon>
        <taxon>Balneolia</taxon>
        <taxon>Balneolales</taxon>
        <taxon>Cyclonatronaceae</taxon>
        <taxon>Cyclonatronum</taxon>
    </lineage>
</organism>
<dbReference type="InterPro" id="IPR001296">
    <property type="entry name" value="Glyco_trans_1"/>
</dbReference>
<keyword evidence="3" id="KW-1185">Reference proteome</keyword>
<evidence type="ECO:0000313" key="2">
    <source>
        <dbReference type="EMBL" id="AXJ01690.1"/>
    </source>
</evidence>
<sequence length="391" mass="45277">MNIAIIITQSFEPEAGGVQRTTDKLYEIFQSYNHSVLIISFSKQEVFNKDRKIVYIIDSSNLEHCLETNNIELCINQSGYSLEINKKIGKAINHDTFLVNTLRINPLNFYTNHKQIVSAVLKSKGLSILDNAVFHKLVLYYHIIKQRYELNYIIKNSDAFVMLSERFKSELYFLAPGLKKYDHKIFGINNPFVKPEIEISSLNKENIILYVGRLELNQKRVDLLLQIWKRLHSTLKDWRFVVVGDGPEKKMMQRYCAENNLNRVSFLGRQIPDEYYKKAKIFHLTSAYEGFGNVLVEAQSYGCVPIMFDSYPAASEIVNHNRDGVLVKPFCVDTFVQKTVSLAHNKDLLSEMSHRGYINTDRFSYNKTYGKWNNVFKSIINNNAGQIDPLL</sequence>
<dbReference type="RefSeq" id="WP_114984852.1">
    <property type="nucleotide sequence ID" value="NZ_CP027806.1"/>
</dbReference>
<feature type="domain" description="Glycosyl transferase family 1" evidence="1">
    <location>
        <begin position="203"/>
        <end position="356"/>
    </location>
</feature>
<dbReference type="Proteomes" id="UP000254808">
    <property type="component" value="Chromosome"/>
</dbReference>
<accession>A0A345UMI8</accession>
<dbReference type="AlphaFoldDB" id="A0A345UMI8"/>
<dbReference type="Gene3D" id="3.40.50.2000">
    <property type="entry name" value="Glycogen Phosphorylase B"/>
    <property type="match status" value="2"/>
</dbReference>
<dbReference type="PANTHER" id="PTHR45947:SF3">
    <property type="entry name" value="SULFOQUINOVOSYL TRANSFERASE SQD2"/>
    <property type="match status" value="1"/>
</dbReference>
<keyword evidence="2" id="KW-0808">Transferase</keyword>